<dbReference type="GO" id="GO:0016740">
    <property type="term" value="F:transferase activity"/>
    <property type="evidence" value="ECO:0007669"/>
    <property type="project" value="UniProtKB-KW"/>
</dbReference>
<gene>
    <name evidence="1" type="ORF">F3N42_07300</name>
</gene>
<evidence type="ECO:0000313" key="1">
    <source>
        <dbReference type="EMBL" id="KAA9131972.1"/>
    </source>
</evidence>
<proteinExistence type="predicted"/>
<organism evidence="1 2">
    <name type="scientific">Marinihelvus fidelis</name>
    <dbReference type="NCBI Taxonomy" id="2613842"/>
    <lineage>
        <taxon>Bacteria</taxon>
        <taxon>Pseudomonadati</taxon>
        <taxon>Pseudomonadota</taxon>
        <taxon>Gammaproteobacteria</taxon>
        <taxon>Chromatiales</taxon>
        <taxon>Wenzhouxiangellaceae</taxon>
        <taxon>Marinihelvus</taxon>
    </lineage>
</organism>
<dbReference type="Pfam" id="PF13469">
    <property type="entry name" value="Sulfotransfer_3"/>
    <property type="match status" value="1"/>
</dbReference>
<dbReference type="Gene3D" id="3.90.550.10">
    <property type="entry name" value="Spore Coat Polysaccharide Biosynthesis Protein SpsA, Chain A"/>
    <property type="match status" value="1"/>
</dbReference>
<sequence length="517" mass="57839">MKPDRQFPVLPTPQFKPSRNISFVTIRFSSELEHNLLRSSCVHDECNELIIVDNSANVHFDHLTQAIIHGVDKARHDLVAVVHEDVHLVDGWQQCLEQSLMQLEESDPDWGLVGAVGWDNQKQVKGHWSDPHQYGNTFAENASPFAEVVRLDEQILIFRRNSGVVFDPDLPSIHNIGRDLSEQLRSRGRKTYAINAPTTHKMLDGNGTPILSAGDSSKIVDRGSLTYQADLACSDDYIAKKWPRWARLAHGAPPSASTMAEPEMRPPLVLLARGGSGSRLLSQLALDCGVFLGEDLSPSLDTREVIMPFYRALMEKHTCSADWQAAQRFERVKHGALAVQAAAAPGADWGFKLPESLFLLLEIDAAFPSARYVFLSRSSWSTCARRTHMTARVDNHVGRLALKLAYDAAGRSRAHILTDSDPERMAYTTLHQRDLVHRFAATLPSSRFLQLSFEEVVTQPETVLCQMAEWLGRPPVGRNIMDMVNPDRARPAVAMFKDEEIDAMERILLRNSHPAPP</sequence>
<dbReference type="AlphaFoldDB" id="A0A5N0TAI5"/>
<dbReference type="InterPro" id="IPR029044">
    <property type="entry name" value="Nucleotide-diphossugar_trans"/>
</dbReference>
<dbReference type="InterPro" id="IPR027417">
    <property type="entry name" value="P-loop_NTPase"/>
</dbReference>
<dbReference type="Proteomes" id="UP000325372">
    <property type="component" value="Unassembled WGS sequence"/>
</dbReference>
<protein>
    <submittedName>
        <fullName evidence="1">Sulfotransferase</fullName>
    </submittedName>
</protein>
<reference evidence="1 2" key="1">
    <citation type="submission" date="2019-09" db="EMBL/GenBank/DDBJ databases">
        <title>Wenzhouxiangella sp. Genome sequencing and assembly.</title>
        <authorList>
            <person name="Zhang R."/>
        </authorList>
    </citation>
    <scope>NUCLEOTIDE SEQUENCE [LARGE SCALE GENOMIC DNA]</scope>
    <source>
        <strain evidence="1 2">W260</strain>
    </source>
</reference>
<dbReference type="Gene3D" id="3.40.50.300">
    <property type="entry name" value="P-loop containing nucleotide triphosphate hydrolases"/>
    <property type="match status" value="1"/>
</dbReference>
<comment type="caution">
    <text evidence="1">The sequence shown here is derived from an EMBL/GenBank/DDBJ whole genome shotgun (WGS) entry which is preliminary data.</text>
</comment>
<dbReference type="SUPFAM" id="SSF52540">
    <property type="entry name" value="P-loop containing nucleoside triphosphate hydrolases"/>
    <property type="match status" value="1"/>
</dbReference>
<accession>A0A5N0TAI5</accession>
<dbReference type="EMBL" id="VYXP01000004">
    <property type="protein sequence ID" value="KAA9131972.1"/>
    <property type="molecule type" value="Genomic_DNA"/>
</dbReference>
<keyword evidence="2" id="KW-1185">Reference proteome</keyword>
<keyword evidence="1" id="KW-0808">Transferase</keyword>
<name>A0A5N0TAI5_9GAMM</name>
<dbReference type="RefSeq" id="WP_150863762.1">
    <property type="nucleotide sequence ID" value="NZ_VYXP01000004.1"/>
</dbReference>
<evidence type="ECO:0000313" key="2">
    <source>
        <dbReference type="Proteomes" id="UP000325372"/>
    </source>
</evidence>